<keyword evidence="4" id="KW-1003">Cell membrane</keyword>
<sequence>MQKSKCLILIVAIGLVLNVVIAQLTYQQIKQHLADKVSLDVNQLGQKLDAQLMRYSKLPEVLANDPRLLQPLLTDQASSANTDNQYLKTSLLLQQWATTLGADTIYLINQHGKTLAASNWQQTGSFVGQNYAYRPYFRDAIEGKPGQYFALGASSDKRGYYFSAPIFNQQSIIGVMTIKVDLSLIEDIWQYEDIEYTIADSVGVVFYSSENSWLYRSLIPLDDKQKQQVLASRQYGNAKLDPLTDYSQLDDLKHRETIDIKLPAQNDTEAFVVANHNMTQAGWSIYGFSPINAAYQYVIQAVLMFTVFYSLLGLAVASWWQTLKAQKALAQLNDRLELLVVKRTNNLQESNQQLRDTLGQYERSQAELKQTQSELVQAAKLAMLGELSASINHEINQPLAAMRTYAENSRKLLKKERYECVATNVDEIIKLNQMVADIIARFKVFARKANENNNRTVAADSIRSATSLLRNKLIKEGVILRVGDLPSDILINVDAVQIEQVIVNLMHNAIQALATAHQPQIGIQLAALDNLVEIRIWDNGPGLDDDQKKRIFMPFFTTKSDGLGLGLTISRRIIDSFSGTLSVADHSGGGAEFVITLPRSTEDTQ</sequence>
<evidence type="ECO:0000256" key="14">
    <source>
        <dbReference type="ARBA" id="ARBA00023136"/>
    </source>
</evidence>
<proteinExistence type="predicted"/>
<reference evidence="19 20" key="1">
    <citation type="submission" date="2018-11" db="EMBL/GenBank/DDBJ databases">
        <title>Photobacterium sp. BEI247 sp. nov., a marine bacterium isolated from Yongle Blue Hole in the South China Sea.</title>
        <authorList>
            <person name="Wang X."/>
        </authorList>
    </citation>
    <scope>NUCLEOTIDE SEQUENCE [LARGE SCALE GENOMIC DNA]</scope>
    <source>
        <strain evidence="20">BEI247</strain>
    </source>
</reference>
<dbReference type="Pfam" id="PF02518">
    <property type="entry name" value="HATPase_c"/>
    <property type="match status" value="1"/>
</dbReference>
<evidence type="ECO:0000256" key="15">
    <source>
        <dbReference type="ARBA" id="ARBA00073143"/>
    </source>
</evidence>
<evidence type="ECO:0000256" key="6">
    <source>
        <dbReference type="ARBA" id="ARBA00022553"/>
    </source>
</evidence>
<dbReference type="FunFam" id="1.10.287.130:FF:000049">
    <property type="entry name" value="C4-dicarboxylate transport sensor protein DctB"/>
    <property type="match status" value="1"/>
</dbReference>
<dbReference type="SUPFAM" id="SSF103190">
    <property type="entry name" value="Sensory domain-like"/>
    <property type="match status" value="1"/>
</dbReference>
<evidence type="ECO:0000256" key="4">
    <source>
        <dbReference type="ARBA" id="ARBA00022475"/>
    </source>
</evidence>
<keyword evidence="5" id="KW-0997">Cell inner membrane</keyword>
<dbReference type="AlphaFoldDB" id="A0A3S4TMZ6"/>
<evidence type="ECO:0000313" key="19">
    <source>
        <dbReference type="EMBL" id="RWX56122.1"/>
    </source>
</evidence>
<dbReference type="PANTHER" id="PTHR43065:SF46">
    <property type="entry name" value="C4-DICARBOXYLATE TRANSPORT SENSOR PROTEIN DCTB"/>
    <property type="match status" value="1"/>
</dbReference>
<keyword evidence="14 17" id="KW-0472">Membrane</keyword>
<evidence type="ECO:0000256" key="11">
    <source>
        <dbReference type="ARBA" id="ARBA00022840"/>
    </source>
</evidence>
<comment type="subcellular location">
    <subcellularLocation>
        <location evidence="2">Cell inner membrane</location>
        <topology evidence="2">Multi-pass membrane protein</topology>
    </subcellularLocation>
</comment>
<evidence type="ECO:0000256" key="17">
    <source>
        <dbReference type="SAM" id="Phobius"/>
    </source>
</evidence>
<gene>
    <name evidence="19" type="ORF">EDI28_07480</name>
</gene>
<evidence type="ECO:0000256" key="13">
    <source>
        <dbReference type="ARBA" id="ARBA00023012"/>
    </source>
</evidence>
<evidence type="ECO:0000256" key="8">
    <source>
        <dbReference type="ARBA" id="ARBA00022692"/>
    </source>
</evidence>
<keyword evidence="6" id="KW-0597">Phosphoprotein</keyword>
<dbReference type="SMART" id="SM00388">
    <property type="entry name" value="HisKA"/>
    <property type="match status" value="1"/>
</dbReference>
<feature type="coiled-coil region" evidence="16">
    <location>
        <begin position="344"/>
        <end position="381"/>
    </location>
</feature>
<dbReference type="Pfam" id="PF00512">
    <property type="entry name" value="HisKA"/>
    <property type="match status" value="1"/>
</dbReference>
<dbReference type="OrthoDB" id="9772100at2"/>
<organism evidence="19 20">
    <name type="scientific">Photobacterium chitinilyticum</name>
    <dbReference type="NCBI Taxonomy" id="2485123"/>
    <lineage>
        <taxon>Bacteria</taxon>
        <taxon>Pseudomonadati</taxon>
        <taxon>Pseudomonadota</taxon>
        <taxon>Gammaproteobacteria</taxon>
        <taxon>Vibrionales</taxon>
        <taxon>Vibrionaceae</taxon>
        <taxon>Photobacterium</taxon>
    </lineage>
</organism>
<dbReference type="Pfam" id="PF02743">
    <property type="entry name" value="dCache_1"/>
    <property type="match status" value="1"/>
</dbReference>
<dbReference type="GO" id="GO:0005524">
    <property type="term" value="F:ATP binding"/>
    <property type="evidence" value="ECO:0007669"/>
    <property type="project" value="UniProtKB-KW"/>
</dbReference>
<dbReference type="InterPro" id="IPR003594">
    <property type="entry name" value="HATPase_dom"/>
</dbReference>
<name>A0A3S4TMZ6_9GAMM</name>
<keyword evidence="8 17" id="KW-0812">Transmembrane</keyword>
<dbReference type="InterPro" id="IPR017055">
    <property type="entry name" value="Sig_transdc_His_kinase_DctB"/>
</dbReference>
<keyword evidence="13" id="KW-0902">Two-component regulatory system</keyword>
<keyword evidence="9" id="KW-0547">Nucleotide-binding</keyword>
<dbReference type="FunFam" id="3.30.450.20:FF:000127">
    <property type="entry name" value="C4-dicarboxylate transport sensor protein"/>
    <property type="match status" value="1"/>
</dbReference>
<dbReference type="InterPro" id="IPR033479">
    <property type="entry name" value="dCache_1"/>
</dbReference>
<dbReference type="SUPFAM" id="SSF47384">
    <property type="entry name" value="Homodimeric domain of signal transducing histidine kinase"/>
    <property type="match status" value="1"/>
</dbReference>
<accession>A0A3S4TMZ6</accession>
<keyword evidence="20" id="KW-1185">Reference proteome</keyword>
<dbReference type="EC" id="2.7.13.3" evidence="3"/>
<dbReference type="PANTHER" id="PTHR43065">
    <property type="entry name" value="SENSOR HISTIDINE KINASE"/>
    <property type="match status" value="1"/>
</dbReference>
<protein>
    <recommendedName>
        <fullName evidence="15">C4-dicarboxylate transport sensor protein DctB</fullName>
        <ecNumber evidence="3">2.7.13.3</ecNumber>
    </recommendedName>
</protein>
<dbReference type="PIRSF" id="PIRSF036431">
    <property type="entry name" value="STHK_DctB"/>
    <property type="match status" value="1"/>
</dbReference>
<dbReference type="Gene3D" id="1.10.287.130">
    <property type="match status" value="1"/>
</dbReference>
<dbReference type="GO" id="GO:0005886">
    <property type="term" value="C:plasma membrane"/>
    <property type="evidence" value="ECO:0007669"/>
    <property type="project" value="UniProtKB-SubCell"/>
</dbReference>
<keyword evidence="10 19" id="KW-0418">Kinase</keyword>
<evidence type="ECO:0000256" key="10">
    <source>
        <dbReference type="ARBA" id="ARBA00022777"/>
    </source>
</evidence>
<feature type="transmembrane region" description="Helical" evidence="17">
    <location>
        <begin position="297"/>
        <end position="320"/>
    </location>
</feature>
<comment type="caution">
    <text evidence="19">The sequence shown here is derived from an EMBL/GenBank/DDBJ whole genome shotgun (WGS) entry which is preliminary data.</text>
</comment>
<evidence type="ECO:0000256" key="1">
    <source>
        <dbReference type="ARBA" id="ARBA00000085"/>
    </source>
</evidence>
<keyword evidence="11" id="KW-0067">ATP-binding</keyword>
<comment type="catalytic activity">
    <reaction evidence="1">
        <text>ATP + protein L-histidine = ADP + protein N-phospho-L-histidine.</text>
        <dbReference type="EC" id="2.7.13.3"/>
    </reaction>
</comment>
<feature type="domain" description="Histidine kinase" evidence="18">
    <location>
        <begin position="390"/>
        <end position="601"/>
    </location>
</feature>
<dbReference type="InterPro" id="IPR036890">
    <property type="entry name" value="HATPase_C_sf"/>
</dbReference>
<evidence type="ECO:0000256" key="3">
    <source>
        <dbReference type="ARBA" id="ARBA00012438"/>
    </source>
</evidence>
<dbReference type="InterPro" id="IPR029151">
    <property type="entry name" value="Sensor-like_sf"/>
</dbReference>
<evidence type="ECO:0000313" key="20">
    <source>
        <dbReference type="Proteomes" id="UP000287563"/>
    </source>
</evidence>
<dbReference type="InterPro" id="IPR036097">
    <property type="entry name" value="HisK_dim/P_sf"/>
</dbReference>
<keyword evidence="16" id="KW-0175">Coiled coil</keyword>
<evidence type="ECO:0000256" key="2">
    <source>
        <dbReference type="ARBA" id="ARBA00004429"/>
    </source>
</evidence>
<dbReference type="CDD" id="cd00082">
    <property type="entry name" value="HisKA"/>
    <property type="match status" value="1"/>
</dbReference>
<keyword evidence="7" id="KW-0808">Transferase</keyword>
<evidence type="ECO:0000256" key="12">
    <source>
        <dbReference type="ARBA" id="ARBA00022989"/>
    </source>
</evidence>
<dbReference type="PRINTS" id="PR00344">
    <property type="entry name" value="BCTRLSENSOR"/>
</dbReference>
<dbReference type="PROSITE" id="PS50109">
    <property type="entry name" value="HIS_KIN"/>
    <property type="match status" value="1"/>
</dbReference>
<dbReference type="EMBL" id="RJLM01000002">
    <property type="protein sequence ID" value="RWX56122.1"/>
    <property type="molecule type" value="Genomic_DNA"/>
</dbReference>
<dbReference type="Proteomes" id="UP000287563">
    <property type="component" value="Unassembled WGS sequence"/>
</dbReference>
<dbReference type="InterPro" id="IPR005467">
    <property type="entry name" value="His_kinase_dom"/>
</dbReference>
<evidence type="ECO:0000256" key="9">
    <source>
        <dbReference type="ARBA" id="ARBA00022741"/>
    </source>
</evidence>
<dbReference type="InterPro" id="IPR003661">
    <property type="entry name" value="HisK_dim/P_dom"/>
</dbReference>
<dbReference type="GO" id="GO:0000155">
    <property type="term" value="F:phosphorelay sensor kinase activity"/>
    <property type="evidence" value="ECO:0007669"/>
    <property type="project" value="InterPro"/>
</dbReference>
<dbReference type="SUPFAM" id="SSF55874">
    <property type="entry name" value="ATPase domain of HSP90 chaperone/DNA topoisomerase II/histidine kinase"/>
    <property type="match status" value="1"/>
</dbReference>
<dbReference type="SMART" id="SM00387">
    <property type="entry name" value="HATPase_c"/>
    <property type="match status" value="1"/>
</dbReference>
<keyword evidence="12 17" id="KW-1133">Transmembrane helix</keyword>
<dbReference type="InterPro" id="IPR004358">
    <property type="entry name" value="Sig_transdc_His_kin-like_C"/>
</dbReference>
<evidence type="ECO:0000256" key="7">
    <source>
        <dbReference type="ARBA" id="ARBA00022679"/>
    </source>
</evidence>
<evidence type="ECO:0000256" key="16">
    <source>
        <dbReference type="SAM" id="Coils"/>
    </source>
</evidence>
<evidence type="ECO:0000259" key="18">
    <source>
        <dbReference type="PROSITE" id="PS50109"/>
    </source>
</evidence>
<dbReference type="RefSeq" id="WP_128783208.1">
    <property type="nucleotide sequence ID" value="NZ_JAKJSG010000037.1"/>
</dbReference>
<dbReference type="Gene3D" id="3.30.565.10">
    <property type="entry name" value="Histidine kinase-like ATPase, C-terminal domain"/>
    <property type="match status" value="1"/>
</dbReference>
<evidence type="ECO:0000256" key="5">
    <source>
        <dbReference type="ARBA" id="ARBA00022519"/>
    </source>
</evidence>
<dbReference type="Gene3D" id="3.30.450.20">
    <property type="entry name" value="PAS domain"/>
    <property type="match status" value="2"/>
</dbReference>